<proteinExistence type="predicted"/>
<dbReference type="Proteomes" id="UP000694843">
    <property type="component" value="Unplaced"/>
</dbReference>
<feature type="compositionally biased region" description="Acidic residues" evidence="1">
    <location>
        <begin position="745"/>
        <end position="756"/>
    </location>
</feature>
<reference evidence="3" key="1">
    <citation type="submission" date="2025-08" db="UniProtKB">
        <authorList>
            <consortium name="RefSeq"/>
        </authorList>
    </citation>
    <scope>IDENTIFICATION</scope>
    <source>
        <tissue evidence="3">Whole organism</tissue>
    </source>
</reference>
<feature type="region of interest" description="Disordered" evidence="1">
    <location>
        <begin position="704"/>
        <end position="756"/>
    </location>
</feature>
<gene>
    <name evidence="3" type="primary">LOC108666731</name>
</gene>
<keyword evidence="2" id="KW-1185">Reference proteome</keyword>
<sequence length="756" mass="85217">MPSAVSFNKSLRSNCNMLLMKRLSMRGLACPCEPNRRITKIDNNFKNIFIQTSNMCVNAIEGSKPRKQTSQIKSDFVSEDKRLNHLKNFYNSDYFASQLNYDNEHFSAHVGHLSSSKQTPEYFLDEHMPDFALSAKLYYSQTKRLALKRIIHAFYGSEGDSSDNKSIALCIKMMREHPNLIYSPMYEIEQCFKIFSDWGVLEEELLEASFLLLEGSSSLLARNKLFQELGLQCRPSIGLIRLQHLMEVQEQELVARGLLPSNRSLTAHLLSVVGEDHVANSEDLLRNASPQAPIKYSYYSVLAGFLAHRFGVSSSDTQRVLSSYRPSYKPLSHYYIICDLLERKLGADFHQIAANPQLLDVSPIAALSLLSRHPIICGRPTPHIICSHPSLTHGSPALLSRWLHLLAQYKVESFPLTPLVLWVLKQDFLDITKLVLEYLPSHSQWEAIKTSPYLFEIFIDPSVTNKLVNKNYVFLTRRSKKSSSSSSCSSNLIEKSEECSSANITSPQSTLYSRLNSADSSAYNNKKLDYVRASAAKTAQVLNRLMGPDGAAFYTDGEAVDVHYISPKWKNGPSKFRPPREVAAYLRKQLGATLPQLYRMGWVMQNKCSLLDVTSIMHMLAMEGFTKEQMLASLPIFAADRSLVKEQLEIFSSQDRSYVEYWRRHPNGVNLILYLVRKCGLSHDQSLQDAAMADDDEDSLSHAAMADDDEDSLSHAAMADDDEDSLSHAAMADDDEDSLSQQDAEMADINDEDSLG</sequence>
<evidence type="ECO:0000256" key="1">
    <source>
        <dbReference type="SAM" id="MobiDB-lite"/>
    </source>
</evidence>
<evidence type="ECO:0000313" key="2">
    <source>
        <dbReference type="Proteomes" id="UP000694843"/>
    </source>
</evidence>
<dbReference type="KEGG" id="hazt:108666731"/>
<dbReference type="AlphaFoldDB" id="A0A8B7N5K7"/>
<name>A0A8B7N5K7_HYAAZ</name>
<dbReference type="GeneID" id="108666731"/>
<organism evidence="2 3">
    <name type="scientific">Hyalella azteca</name>
    <name type="common">Amphipod</name>
    <dbReference type="NCBI Taxonomy" id="294128"/>
    <lineage>
        <taxon>Eukaryota</taxon>
        <taxon>Metazoa</taxon>
        <taxon>Ecdysozoa</taxon>
        <taxon>Arthropoda</taxon>
        <taxon>Crustacea</taxon>
        <taxon>Multicrustacea</taxon>
        <taxon>Malacostraca</taxon>
        <taxon>Eumalacostraca</taxon>
        <taxon>Peracarida</taxon>
        <taxon>Amphipoda</taxon>
        <taxon>Senticaudata</taxon>
        <taxon>Talitrida</taxon>
        <taxon>Talitroidea</taxon>
        <taxon>Hyalellidae</taxon>
        <taxon>Hyalella</taxon>
    </lineage>
</organism>
<evidence type="ECO:0000313" key="3">
    <source>
        <dbReference type="RefSeq" id="XP_018009136.1"/>
    </source>
</evidence>
<dbReference type="OrthoDB" id="10064535at2759"/>
<protein>
    <submittedName>
        <fullName evidence="3">Uncharacterized protein LOC108666731 isoform X2</fullName>
    </submittedName>
</protein>
<dbReference type="RefSeq" id="XP_018009136.1">
    <property type="nucleotide sequence ID" value="XM_018153647.2"/>
</dbReference>
<accession>A0A8B7N5K7</accession>